<gene>
    <name evidence="3" type="ORF">ACFPQB_12210</name>
</gene>
<protein>
    <recommendedName>
        <fullName evidence="5">Chemotaxis methyl-accepting receptor HlyB-like 4HB MCP domain-containing protein</fullName>
    </recommendedName>
</protein>
<proteinExistence type="predicted"/>
<comment type="caution">
    <text evidence="3">The sequence shown here is derived from an EMBL/GenBank/DDBJ whole genome shotgun (WGS) entry which is preliminary data.</text>
</comment>
<dbReference type="RefSeq" id="WP_136432039.1">
    <property type="nucleotide sequence ID" value="NZ_JBHSNS010000005.1"/>
</dbReference>
<dbReference type="Proteomes" id="UP001596072">
    <property type="component" value="Unassembled WGS sequence"/>
</dbReference>
<evidence type="ECO:0000256" key="1">
    <source>
        <dbReference type="SAM" id="MobiDB-lite"/>
    </source>
</evidence>
<keyword evidence="2" id="KW-0472">Membrane</keyword>
<dbReference type="EMBL" id="JBHSNS010000005">
    <property type="protein sequence ID" value="MFC5729684.1"/>
    <property type="molecule type" value="Genomic_DNA"/>
</dbReference>
<feature type="region of interest" description="Disordered" evidence="1">
    <location>
        <begin position="1"/>
        <end position="34"/>
    </location>
</feature>
<accession>A0ABW0ZJU5</accession>
<keyword evidence="2" id="KW-0812">Transmembrane</keyword>
<feature type="compositionally biased region" description="Low complexity" evidence="1">
    <location>
        <begin position="22"/>
        <end position="32"/>
    </location>
</feature>
<organism evidence="3 4">
    <name type="scientific">Nocardioides vastitatis</name>
    <dbReference type="NCBI Taxonomy" id="2568655"/>
    <lineage>
        <taxon>Bacteria</taxon>
        <taxon>Bacillati</taxon>
        <taxon>Actinomycetota</taxon>
        <taxon>Actinomycetes</taxon>
        <taxon>Propionibacteriales</taxon>
        <taxon>Nocardioidaceae</taxon>
        <taxon>Nocardioides</taxon>
    </lineage>
</organism>
<keyword evidence="2" id="KW-1133">Transmembrane helix</keyword>
<feature type="transmembrane region" description="Helical" evidence="2">
    <location>
        <begin position="210"/>
        <end position="227"/>
    </location>
</feature>
<evidence type="ECO:0000313" key="4">
    <source>
        <dbReference type="Proteomes" id="UP001596072"/>
    </source>
</evidence>
<reference evidence="4" key="1">
    <citation type="journal article" date="2019" name="Int. J. Syst. Evol. Microbiol.">
        <title>The Global Catalogue of Microorganisms (GCM) 10K type strain sequencing project: providing services to taxonomists for standard genome sequencing and annotation.</title>
        <authorList>
            <consortium name="The Broad Institute Genomics Platform"/>
            <consortium name="The Broad Institute Genome Sequencing Center for Infectious Disease"/>
            <person name="Wu L."/>
            <person name="Ma J."/>
        </authorList>
    </citation>
    <scope>NUCLEOTIDE SEQUENCE [LARGE SCALE GENOMIC DNA]</scope>
    <source>
        <strain evidence="4">YIM 94188</strain>
    </source>
</reference>
<evidence type="ECO:0008006" key="5">
    <source>
        <dbReference type="Google" id="ProtNLM"/>
    </source>
</evidence>
<keyword evidence="4" id="KW-1185">Reference proteome</keyword>
<evidence type="ECO:0000256" key="2">
    <source>
        <dbReference type="SAM" id="Phobius"/>
    </source>
</evidence>
<feature type="transmembrane region" description="Helical" evidence="2">
    <location>
        <begin position="397"/>
        <end position="418"/>
    </location>
</feature>
<sequence length="429" mass="45432">MSNPIVQQRALAPVTPQPPAATAPAGQVPATQGEPGFVDTPALLNRWQLIGMTTAVVFGLLSALVQFTGWQADGRAAADTDQLVRIQKIQTSLLRADALATNAFLVGGLENSEQRAKYDAEIDDVLSMIADAADAQPADREALATLNEQVGDYASSIAQARANNRQGFPVGAAYQNLGSEQLRTEAIPILDKLVEANTDRAEGAMAGQHPFWLLVLGIVVLVVLIRVNRELAQHFRRRVNKGIAIAVAIVLLVTLVTTLAALARDNSNDSLREGSFAAAVSSATARTAANDAKAQESLRLIKRGSGAKNEEDWGKAAAVVEQNAPGNARTSWRVYADRHQQIVRADEANNWDGAVKIATTADDTGSTAPLEEFDAIAKRAVDNASASAIDDLRSGRVLALVLSALTVLLGIVAAAAVARGIGERRREFS</sequence>
<name>A0ABW0ZJU5_9ACTN</name>
<feature type="transmembrane region" description="Helical" evidence="2">
    <location>
        <begin position="239"/>
        <end position="263"/>
    </location>
</feature>
<evidence type="ECO:0000313" key="3">
    <source>
        <dbReference type="EMBL" id="MFC5729684.1"/>
    </source>
</evidence>